<dbReference type="Pfam" id="PF09922">
    <property type="entry name" value="LiaF-like_C"/>
    <property type="match status" value="1"/>
</dbReference>
<evidence type="ECO:0000313" key="5">
    <source>
        <dbReference type="Proteomes" id="UP001500740"/>
    </source>
</evidence>
<protein>
    <recommendedName>
        <fullName evidence="6">Lia operon protein LiaF</fullName>
    </recommendedName>
</protein>
<sequence length="297" mass="34727">MFKFFKWLFAVGLILFGVTLILQNLQIITLEISDIIWDSWPIIFVVLGFWWFVNYFRTVPGGSWFWGIFFFVFGSLLWAGNFELIDYSFLDVWRLWPLILVYIGANLLTGKKTMTVQVYSDRDHGGNNHRTKVVDKFEDHFNDSFDEEEFDEAEFEFRKEDEKSTGKRFGKYDHYFNNSKSFVTELNMSKNNWSVEPLDVRSGIIDAYIDFSKAYIPEKETKVMLRGYIGDVVIKVPEHVAVKIDGRVSIGEVSIFNEERSGIHNRLSYESADYKQASRRLDIHASYQIGEVKVLSV</sequence>
<dbReference type="InterPro" id="IPR024425">
    <property type="entry name" value="LiaF-like_C"/>
</dbReference>
<dbReference type="NCBIfam" id="NF040535">
    <property type="entry name" value="LiaF_C_term"/>
    <property type="match status" value="1"/>
</dbReference>
<evidence type="ECO:0008006" key="6">
    <source>
        <dbReference type="Google" id="ProtNLM"/>
    </source>
</evidence>
<reference evidence="4 5" key="1">
    <citation type="journal article" date="2019" name="Int. J. Syst. Evol. Microbiol.">
        <title>The Global Catalogue of Microorganisms (GCM) 10K type strain sequencing project: providing services to taxonomists for standard genome sequencing and annotation.</title>
        <authorList>
            <consortium name="The Broad Institute Genomics Platform"/>
            <consortium name="The Broad Institute Genome Sequencing Center for Infectious Disease"/>
            <person name="Wu L."/>
            <person name="Ma J."/>
        </authorList>
    </citation>
    <scope>NUCLEOTIDE SEQUENCE [LARGE SCALE GENOMIC DNA]</scope>
    <source>
        <strain evidence="4 5">JCM 14193</strain>
    </source>
</reference>
<comment type="caution">
    <text evidence="4">The sequence shown here is derived from an EMBL/GenBank/DDBJ whole genome shotgun (WGS) entry which is preliminary data.</text>
</comment>
<name>A0ABN1AA06_9BACI</name>
<dbReference type="InterPro" id="IPR047793">
    <property type="entry name" value="LiaF_C"/>
</dbReference>
<dbReference type="RefSeq" id="WP_343784820.1">
    <property type="nucleotide sequence ID" value="NZ_BAAACZ010000029.1"/>
</dbReference>
<keyword evidence="1" id="KW-0472">Membrane</keyword>
<dbReference type="EMBL" id="BAAACZ010000029">
    <property type="protein sequence ID" value="GAA0471290.1"/>
    <property type="molecule type" value="Genomic_DNA"/>
</dbReference>
<feature type="transmembrane region" description="Helical" evidence="1">
    <location>
        <begin position="35"/>
        <end position="56"/>
    </location>
</feature>
<feature type="transmembrane region" description="Helical" evidence="1">
    <location>
        <begin position="63"/>
        <end position="80"/>
    </location>
</feature>
<evidence type="ECO:0000313" key="4">
    <source>
        <dbReference type="EMBL" id="GAA0471290.1"/>
    </source>
</evidence>
<dbReference type="Pfam" id="PF22570">
    <property type="entry name" value="LiaF-TM"/>
    <property type="match status" value="1"/>
</dbReference>
<organism evidence="4 5">
    <name type="scientific">Alkalibacillus silvisoli</name>
    <dbReference type="NCBI Taxonomy" id="392823"/>
    <lineage>
        <taxon>Bacteria</taxon>
        <taxon>Bacillati</taxon>
        <taxon>Bacillota</taxon>
        <taxon>Bacilli</taxon>
        <taxon>Bacillales</taxon>
        <taxon>Bacillaceae</taxon>
        <taxon>Alkalibacillus</taxon>
    </lineage>
</organism>
<keyword evidence="5" id="KW-1185">Reference proteome</keyword>
<dbReference type="InterPro" id="IPR054331">
    <property type="entry name" value="LiaF_TM"/>
</dbReference>
<feature type="domain" description="LiaF transmembrane" evidence="3">
    <location>
        <begin position="9"/>
        <end position="113"/>
    </location>
</feature>
<keyword evidence="1" id="KW-1133">Transmembrane helix</keyword>
<accession>A0ABN1AA06</accession>
<gene>
    <name evidence="4" type="ORF">GCM10008935_29060</name>
</gene>
<dbReference type="Proteomes" id="UP001500740">
    <property type="component" value="Unassembled WGS sequence"/>
</dbReference>
<feature type="transmembrane region" description="Helical" evidence="1">
    <location>
        <begin position="7"/>
        <end position="29"/>
    </location>
</feature>
<evidence type="ECO:0000256" key="1">
    <source>
        <dbReference type="SAM" id="Phobius"/>
    </source>
</evidence>
<feature type="domain" description="Cell wall-active antibiotics response LiaF-like C-terminal" evidence="2">
    <location>
        <begin position="184"/>
        <end position="294"/>
    </location>
</feature>
<evidence type="ECO:0000259" key="2">
    <source>
        <dbReference type="Pfam" id="PF09922"/>
    </source>
</evidence>
<feature type="transmembrane region" description="Helical" evidence="1">
    <location>
        <begin position="92"/>
        <end position="109"/>
    </location>
</feature>
<evidence type="ECO:0000259" key="3">
    <source>
        <dbReference type="Pfam" id="PF22570"/>
    </source>
</evidence>
<keyword evidence="1" id="KW-0812">Transmembrane</keyword>
<proteinExistence type="predicted"/>